<evidence type="ECO:0000313" key="4">
    <source>
        <dbReference type="EMBL" id="OZY84462.1"/>
    </source>
</evidence>
<dbReference type="SUPFAM" id="SSF51735">
    <property type="entry name" value="NAD(P)-binding Rossmann-fold domains"/>
    <property type="match status" value="1"/>
</dbReference>
<gene>
    <name evidence="4" type="ORF">CBP51_14755</name>
</gene>
<dbReference type="SMART" id="SM00829">
    <property type="entry name" value="PKS_ER"/>
    <property type="match status" value="1"/>
</dbReference>
<feature type="domain" description="Enoyl reductase (ER)" evidence="3">
    <location>
        <begin position="12"/>
        <end position="324"/>
    </location>
</feature>
<protein>
    <submittedName>
        <fullName evidence="4">NAD(P)H-quinone oxidoreductase</fullName>
    </submittedName>
</protein>
<reference evidence="5" key="1">
    <citation type="submission" date="2017-05" db="EMBL/GenBank/DDBJ databases">
        <authorList>
            <person name="Barney B.M."/>
        </authorList>
    </citation>
    <scope>NUCLEOTIDE SEQUENCE [LARGE SCALE GENOMIC DNA]</scope>
    <source>
        <strain evidence="5">PSBB022</strain>
    </source>
</reference>
<dbReference type="InterPro" id="IPR013149">
    <property type="entry name" value="ADH-like_C"/>
</dbReference>
<dbReference type="Gene3D" id="3.90.180.10">
    <property type="entry name" value="Medium-chain alcohol dehydrogenases, catalytic domain"/>
    <property type="match status" value="1"/>
</dbReference>
<dbReference type="AlphaFoldDB" id="A0A266Q3Q2"/>
<organism evidence="4 5">
    <name type="scientific">Cellvibrio mixtus</name>
    <dbReference type="NCBI Taxonomy" id="39650"/>
    <lineage>
        <taxon>Bacteria</taxon>
        <taxon>Pseudomonadati</taxon>
        <taxon>Pseudomonadota</taxon>
        <taxon>Gammaproteobacteria</taxon>
        <taxon>Cellvibrionales</taxon>
        <taxon>Cellvibrionaceae</taxon>
        <taxon>Cellvibrio</taxon>
    </lineage>
</organism>
<dbReference type="InterPro" id="IPR011032">
    <property type="entry name" value="GroES-like_sf"/>
</dbReference>
<name>A0A266Q3Q2_9GAMM</name>
<dbReference type="GO" id="GO:0016651">
    <property type="term" value="F:oxidoreductase activity, acting on NAD(P)H"/>
    <property type="evidence" value="ECO:0007669"/>
    <property type="project" value="TreeGrafter"/>
</dbReference>
<dbReference type="InterPro" id="IPR013154">
    <property type="entry name" value="ADH-like_N"/>
</dbReference>
<dbReference type="PANTHER" id="PTHR48106:SF8">
    <property type="entry name" value="OS02G0805600 PROTEIN"/>
    <property type="match status" value="1"/>
</dbReference>
<comment type="caution">
    <text evidence="4">The sequence shown here is derived from an EMBL/GenBank/DDBJ whole genome shotgun (WGS) entry which is preliminary data.</text>
</comment>
<dbReference type="CDD" id="cd05276">
    <property type="entry name" value="p53_inducible_oxidoreductase"/>
    <property type="match status" value="1"/>
</dbReference>
<dbReference type="Pfam" id="PF00107">
    <property type="entry name" value="ADH_zinc_N"/>
    <property type="match status" value="1"/>
</dbReference>
<evidence type="ECO:0000313" key="5">
    <source>
        <dbReference type="Proteomes" id="UP000216101"/>
    </source>
</evidence>
<dbReference type="InterPro" id="IPR036291">
    <property type="entry name" value="NAD(P)-bd_dom_sf"/>
</dbReference>
<accession>A0A266Q3Q2</accession>
<proteinExistence type="predicted"/>
<sequence length="334" mass="35399">MVMRYIAVTATGDASGMQLGQMAIPEPGPDDLLVRVLAAGVNRPDILQRQGLYPAPDDASPVLGLEVAGEVVACGKHVSRWQVGDKVCALVNGGGYADYALAPAAQCLPIPAGYSWVQAAALPETFFTVWHNLFQRVQLQSGERLLIHGGASGIGVAAIQIARALGVEVMATAGSVAKCAAITQLGAHAIHYRDQDFVAEVKRLTQGQGANVILDMVGADYIQRNFSAAAKEGRIVNIAFLNGSKANVDFMPLMLKRLTLTGSTLRAQSAAVKAGIARELEANIWPLLDNKTITPLIDSVFAFGDVVAAHRHMESNQHIGKIILDLATNESSNK</sequence>
<dbReference type="InterPro" id="IPR014189">
    <property type="entry name" value="Quinone_OxRdtase_PIG3"/>
</dbReference>
<evidence type="ECO:0000256" key="2">
    <source>
        <dbReference type="ARBA" id="ARBA00023002"/>
    </source>
</evidence>
<dbReference type="Proteomes" id="UP000216101">
    <property type="component" value="Unassembled WGS sequence"/>
</dbReference>
<dbReference type="NCBIfam" id="TIGR02824">
    <property type="entry name" value="quinone_pig3"/>
    <property type="match status" value="1"/>
</dbReference>
<dbReference type="SUPFAM" id="SSF50129">
    <property type="entry name" value="GroES-like"/>
    <property type="match status" value="1"/>
</dbReference>
<keyword evidence="2" id="KW-0560">Oxidoreductase</keyword>
<dbReference type="GO" id="GO:0070402">
    <property type="term" value="F:NADPH binding"/>
    <property type="evidence" value="ECO:0007669"/>
    <property type="project" value="TreeGrafter"/>
</dbReference>
<evidence type="ECO:0000259" key="3">
    <source>
        <dbReference type="SMART" id="SM00829"/>
    </source>
</evidence>
<dbReference type="RefSeq" id="WP_094985519.1">
    <property type="nucleotide sequence ID" value="NZ_NHNI01000002.1"/>
</dbReference>
<dbReference type="Gene3D" id="3.40.50.720">
    <property type="entry name" value="NAD(P)-binding Rossmann-like Domain"/>
    <property type="match status" value="1"/>
</dbReference>
<dbReference type="Pfam" id="PF08240">
    <property type="entry name" value="ADH_N"/>
    <property type="match status" value="1"/>
</dbReference>
<keyword evidence="1" id="KW-0521">NADP</keyword>
<dbReference type="PANTHER" id="PTHR48106">
    <property type="entry name" value="QUINONE OXIDOREDUCTASE PIG3-RELATED"/>
    <property type="match status" value="1"/>
</dbReference>
<dbReference type="InterPro" id="IPR020843">
    <property type="entry name" value="ER"/>
</dbReference>
<evidence type="ECO:0000256" key="1">
    <source>
        <dbReference type="ARBA" id="ARBA00022857"/>
    </source>
</evidence>
<keyword evidence="5" id="KW-1185">Reference proteome</keyword>
<dbReference type="EMBL" id="NHNI01000002">
    <property type="protein sequence ID" value="OZY84462.1"/>
    <property type="molecule type" value="Genomic_DNA"/>
</dbReference>